<organism evidence="1 2">
    <name type="scientific">Aphis glycines</name>
    <name type="common">Soybean aphid</name>
    <dbReference type="NCBI Taxonomy" id="307491"/>
    <lineage>
        <taxon>Eukaryota</taxon>
        <taxon>Metazoa</taxon>
        <taxon>Ecdysozoa</taxon>
        <taxon>Arthropoda</taxon>
        <taxon>Hexapoda</taxon>
        <taxon>Insecta</taxon>
        <taxon>Pterygota</taxon>
        <taxon>Neoptera</taxon>
        <taxon>Paraneoptera</taxon>
        <taxon>Hemiptera</taxon>
        <taxon>Sternorrhyncha</taxon>
        <taxon>Aphidomorpha</taxon>
        <taxon>Aphidoidea</taxon>
        <taxon>Aphididae</taxon>
        <taxon>Aphidini</taxon>
        <taxon>Aphis</taxon>
        <taxon>Aphis</taxon>
    </lineage>
</organism>
<evidence type="ECO:0000313" key="1">
    <source>
        <dbReference type="EMBL" id="KAE9544016.1"/>
    </source>
</evidence>
<reference evidence="1 2" key="1">
    <citation type="submission" date="2019-08" db="EMBL/GenBank/DDBJ databases">
        <title>The genome of the soybean aphid Biotype 1, its phylome, world population structure and adaptation to the North American continent.</title>
        <authorList>
            <person name="Giordano R."/>
            <person name="Donthu R.K."/>
            <person name="Hernandez A.G."/>
            <person name="Wright C.L."/>
            <person name="Zimin A.V."/>
        </authorList>
    </citation>
    <scope>NUCLEOTIDE SEQUENCE [LARGE SCALE GENOMIC DNA]</scope>
    <source>
        <tissue evidence="1">Whole aphids</tissue>
    </source>
</reference>
<dbReference type="EMBL" id="VYZN01000003">
    <property type="protein sequence ID" value="KAE9544016.1"/>
    <property type="molecule type" value="Genomic_DNA"/>
</dbReference>
<protein>
    <submittedName>
        <fullName evidence="1">Uncharacterized protein</fullName>
    </submittedName>
</protein>
<gene>
    <name evidence="1" type="ORF">AGLY_001705</name>
</gene>
<dbReference type="Proteomes" id="UP000475862">
    <property type="component" value="Unassembled WGS sequence"/>
</dbReference>
<dbReference type="AlphaFoldDB" id="A0A6G0U716"/>
<name>A0A6G0U716_APHGL</name>
<proteinExistence type="predicted"/>
<sequence length="173" mass="20479">MLQDKADEIVVQHDNHTFKASNGWLDITSRGINFVGGKLSKERLTILLCGNMVGHMEFETWKAGFTYDDINCTNEIEKMDEHIKENVNEMYSIVPCIKFSSFLNAKFFFIDTSKKYSQKNRKFQLFLNSLKNSKYFEKFLSYNHMKNRFFFKQVLRKNSSFSVTFFSVFLDLF</sequence>
<keyword evidence="2" id="KW-1185">Reference proteome</keyword>
<accession>A0A6G0U716</accession>
<evidence type="ECO:0000313" key="2">
    <source>
        <dbReference type="Proteomes" id="UP000475862"/>
    </source>
</evidence>
<comment type="caution">
    <text evidence="1">The sequence shown here is derived from an EMBL/GenBank/DDBJ whole genome shotgun (WGS) entry which is preliminary data.</text>
</comment>